<accession>A0A1P8WBY0</accession>
<sequence>MYFSDVFDISNDLLASENVFDISLVSDLPLFIDPFLVFDSDKPEYQRLHMDVVRYVSFVRNKIIEGNVTDAQEKEWLHFKEISNNWLGYSVGGNAGRGLGPTFASGALIGLRGPLKDFGKEKYSKGSHFERLFLFSKGAGKDALSDFITNLCHEFLLNFTQVFARKHLAPEQCREFNVRRVSFDYDKERWVHRKFFLPAFNSEYVLLTPIDLLTQSVPWINRPDLFDRFGGMLDAMSDIQLRQSVNDFLDQRLAPPPSHPREKVFRPAKKDVQAAQERALEIYPELANWYVALKEATGEEAVNQSRNRVARADELYRSRVVEFLSSTLRPMGFFEIDVNDRQTLLKTFANAIERHGSELFVGEDGLVGDLSADDVQLICTLVWCADGNRQRRPPQFRFVSDSRAASHFESGSQSNRDKTGMFVITTDRAKKSRIEFIVQNDNLEGIVVASITGHGKENSTVESIFISYTKADELWARWIGRVLLSAGYSVTVQFKDFLPGTNFVEQMDQAIKNGPSGFFVGEALIR</sequence>
<dbReference type="InterPro" id="IPR035897">
    <property type="entry name" value="Toll_tir_struct_dom_sf"/>
</dbReference>
<feature type="domain" description="TIR" evidence="1">
    <location>
        <begin position="464"/>
        <end position="513"/>
    </location>
</feature>
<dbReference type="InterPro" id="IPR000157">
    <property type="entry name" value="TIR_dom"/>
</dbReference>
<dbReference type="Proteomes" id="UP000187735">
    <property type="component" value="Chromosome"/>
</dbReference>
<evidence type="ECO:0000313" key="3">
    <source>
        <dbReference type="Proteomes" id="UP000187735"/>
    </source>
</evidence>
<dbReference type="KEGG" id="fmr:Fuma_01132"/>
<dbReference type="AlphaFoldDB" id="A0A1P8WBY0"/>
<dbReference type="SUPFAM" id="SSF52200">
    <property type="entry name" value="Toll/Interleukin receptor TIR domain"/>
    <property type="match status" value="1"/>
</dbReference>
<dbReference type="Pfam" id="PF13676">
    <property type="entry name" value="TIR_2"/>
    <property type="match status" value="1"/>
</dbReference>
<dbReference type="EMBL" id="CP017641">
    <property type="protein sequence ID" value="APZ91544.1"/>
    <property type="molecule type" value="Genomic_DNA"/>
</dbReference>
<evidence type="ECO:0000259" key="1">
    <source>
        <dbReference type="Pfam" id="PF13676"/>
    </source>
</evidence>
<gene>
    <name evidence="2" type="ORF">Fuma_01132</name>
</gene>
<proteinExistence type="predicted"/>
<reference evidence="2 3" key="1">
    <citation type="journal article" date="2016" name="Front. Microbiol.">
        <title>Fuerstia marisgermanicae gen. nov., sp. nov., an Unusual Member of the Phylum Planctomycetes from the German Wadden Sea.</title>
        <authorList>
            <person name="Kohn T."/>
            <person name="Heuer A."/>
            <person name="Jogler M."/>
            <person name="Vollmers J."/>
            <person name="Boedeker C."/>
            <person name="Bunk B."/>
            <person name="Rast P."/>
            <person name="Borchert D."/>
            <person name="Glockner I."/>
            <person name="Freese H.M."/>
            <person name="Klenk H.P."/>
            <person name="Overmann J."/>
            <person name="Kaster A.K."/>
            <person name="Rohde M."/>
            <person name="Wiegand S."/>
            <person name="Jogler C."/>
        </authorList>
    </citation>
    <scope>NUCLEOTIDE SEQUENCE [LARGE SCALE GENOMIC DNA]</scope>
    <source>
        <strain evidence="2 3">NH11</strain>
    </source>
</reference>
<organism evidence="2 3">
    <name type="scientific">Fuerstiella marisgermanici</name>
    <dbReference type="NCBI Taxonomy" id="1891926"/>
    <lineage>
        <taxon>Bacteria</taxon>
        <taxon>Pseudomonadati</taxon>
        <taxon>Planctomycetota</taxon>
        <taxon>Planctomycetia</taxon>
        <taxon>Planctomycetales</taxon>
        <taxon>Planctomycetaceae</taxon>
        <taxon>Fuerstiella</taxon>
    </lineage>
</organism>
<protein>
    <recommendedName>
        <fullName evidence="1">TIR domain-containing protein</fullName>
    </recommendedName>
</protein>
<keyword evidence="3" id="KW-1185">Reference proteome</keyword>
<dbReference type="GO" id="GO:0007165">
    <property type="term" value="P:signal transduction"/>
    <property type="evidence" value="ECO:0007669"/>
    <property type="project" value="InterPro"/>
</dbReference>
<evidence type="ECO:0000313" key="2">
    <source>
        <dbReference type="EMBL" id="APZ91544.1"/>
    </source>
</evidence>
<name>A0A1P8WBY0_9PLAN</name>
<dbReference type="Gene3D" id="3.40.50.10140">
    <property type="entry name" value="Toll/interleukin-1 receptor homology (TIR) domain"/>
    <property type="match status" value="1"/>
</dbReference>
<dbReference type="STRING" id="1891926.Fuma_01132"/>